<keyword evidence="1" id="KW-1133">Transmembrane helix</keyword>
<feature type="domain" description="Histidine kinase/HSP90-like ATPase" evidence="2">
    <location>
        <begin position="360"/>
        <end position="475"/>
    </location>
</feature>
<dbReference type="EMBL" id="MWWW01000014">
    <property type="protein sequence ID" value="OZG59500.1"/>
    <property type="molecule type" value="Genomic_DNA"/>
</dbReference>
<sequence length="477" mass="53956">MPINFTTWTMTLESFGAFRFVCSVLVATWVFVRNVAPRREHYIWHTLTVCLAAMILTASYPLAFLANQSDILPDLSMMDFARGWIFAVFLLSLAAVKYCYTISWIDAMSRWILGLCVERFITAFIYNWLFLIIIPDFDAEHPVGYMLICVFSYTLFIGLAALLLAPIFRHSIGIGLENGSENRMLIMLYTASFLALAIISNISMHISEYWIPYLRGRYGNGTGFDYILWFSTSMAGVIATVIFLFQYAIHRTAVLRQETAMLNLLSEQKERQYAALRDNIDFINRKTHDLKHQIAALRLSGDDRRASAIHEVQQALDLYDATANTGSPALDTLITERNFYCSRRGIRMSCMLRGCDWNAIDVVDLFTMLGNALDNACEYVEQFDDPDKRVVSLTAQQHGQLIVISVDNHYEGPKGPKTMSAISFSPDGLPITTKTDKASHGLGLKSIRRIARQYGGDIQVSAVPPIFTLQISLMTRR</sequence>
<keyword evidence="1" id="KW-0472">Membrane</keyword>
<comment type="caution">
    <text evidence="3">The sequence shown here is derived from an EMBL/GenBank/DDBJ whole genome shotgun (WGS) entry which is preliminary data.</text>
</comment>
<keyword evidence="1" id="KW-0812">Transmembrane</keyword>
<evidence type="ECO:0000313" key="3">
    <source>
        <dbReference type="EMBL" id="OZG59500.1"/>
    </source>
</evidence>
<dbReference type="Gene3D" id="3.30.565.10">
    <property type="entry name" value="Histidine kinase-like ATPase, C-terminal domain"/>
    <property type="match status" value="1"/>
</dbReference>
<dbReference type="Proteomes" id="UP000216871">
    <property type="component" value="Unassembled WGS sequence"/>
</dbReference>
<dbReference type="InterPro" id="IPR003594">
    <property type="entry name" value="HATPase_dom"/>
</dbReference>
<dbReference type="SMART" id="SM00387">
    <property type="entry name" value="HATPase_c"/>
    <property type="match status" value="1"/>
</dbReference>
<reference evidence="3 4" key="1">
    <citation type="journal article" date="2017" name="BMC Genomics">
        <title>Comparative genomic and phylogenomic analyses of the Bifidobacteriaceae family.</title>
        <authorList>
            <person name="Lugli G.A."/>
            <person name="Milani C."/>
            <person name="Turroni F."/>
            <person name="Duranti S."/>
            <person name="Mancabelli L."/>
            <person name="Mangifesta M."/>
            <person name="Ferrario C."/>
            <person name="Modesto M."/>
            <person name="Mattarelli P."/>
            <person name="Jiri K."/>
            <person name="van Sinderen D."/>
            <person name="Ventura M."/>
        </authorList>
    </citation>
    <scope>NUCLEOTIDE SEQUENCE [LARGE SCALE GENOMIC DNA]</scope>
    <source>
        <strain evidence="3 4">DSM 100196</strain>
    </source>
</reference>
<feature type="transmembrane region" description="Helical" evidence="1">
    <location>
        <begin position="15"/>
        <end position="32"/>
    </location>
</feature>
<evidence type="ECO:0000313" key="4">
    <source>
        <dbReference type="Proteomes" id="UP000216871"/>
    </source>
</evidence>
<feature type="transmembrane region" description="Helical" evidence="1">
    <location>
        <begin position="226"/>
        <end position="249"/>
    </location>
</feature>
<accession>A0A261FJZ8</accession>
<dbReference type="Pfam" id="PF14501">
    <property type="entry name" value="HATPase_c_5"/>
    <property type="match status" value="1"/>
</dbReference>
<dbReference type="GO" id="GO:0016301">
    <property type="term" value="F:kinase activity"/>
    <property type="evidence" value="ECO:0007669"/>
    <property type="project" value="UniProtKB-KW"/>
</dbReference>
<feature type="transmembrane region" description="Helical" evidence="1">
    <location>
        <begin position="112"/>
        <end position="133"/>
    </location>
</feature>
<organism evidence="3 4">
    <name type="scientific">Bifidobacterium myosotis</name>
    <dbReference type="NCBI Taxonomy" id="1630166"/>
    <lineage>
        <taxon>Bacteria</taxon>
        <taxon>Bacillati</taxon>
        <taxon>Actinomycetota</taxon>
        <taxon>Actinomycetes</taxon>
        <taxon>Bifidobacteriales</taxon>
        <taxon>Bifidobacteriaceae</taxon>
        <taxon>Bifidobacterium</taxon>
    </lineage>
</organism>
<keyword evidence="3" id="KW-0808">Transferase</keyword>
<feature type="transmembrane region" description="Helical" evidence="1">
    <location>
        <begin position="83"/>
        <end position="100"/>
    </location>
</feature>
<gene>
    <name evidence="3" type="ORF">BMYO_1345</name>
</gene>
<dbReference type="SUPFAM" id="SSF55874">
    <property type="entry name" value="ATPase domain of HSP90 chaperone/DNA topoisomerase II/histidine kinase"/>
    <property type="match status" value="1"/>
</dbReference>
<name>A0A261FJZ8_9BIFI</name>
<keyword evidence="3" id="KW-0418">Kinase</keyword>
<dbReference type="AlphaFoldDB" id="A0A261FJZ8"/>
<dbReference type="CDD" id="cd16935">
    <property type="entry name" value="HATPase_AgrC-ComD-like"/>
    <property type="match status" value="1"/>
</dbReference>
<dbReference type="InterPro" id="IPR036890">
    <property type="entry name" value="HATPase_C_sf"/>
</dbReference>
<protein>
    <submittedName>
        <fullName evidence="3">Histidine kinase</fullName>
    </submittedName>
</protein>
<proteinExistence type="predicted"/>
<feature type="transmembrane region" description="Helical" evidence="1">
    <location>
        <begin position="145"/>
        <end position="165"/>
    </location>
</feature>
<dbReference type="InterPro" id="IPR032834">
    <property type="entry name" value="NatK-like_C"/>
</dbReference>
<evidence type="ECO:0000259" key="2">
    <source>
        <dbReference type="SMART" id="SM00387"/>
    </source>
</evidence>
<feature type="transmembrane region" description="Helical" evidence="1">
    <location>
        <begin position="186"/>
        <end position="206"/>
    </location>
</feature>
<feature type="transmembrane region" description="Helical" evidence="1">
    <location>
        <begin position="44"/>
        <end position="63"/>
    </location>
</feature>
<evidence type="ECO:0000256" key="1">
    <source>
        <dbReference type="SAM" id="Phobius"/>
    </source>
</evidence>
<keyword evidence="4" id="KW-1185">Reference proteome</keyword>